<protein>
    <submittedName>
        <fullName evidence="2">Uncharacterized protein</fullName>
    </submittedName>
</protein>
<dbReference type="Proteomes" id="UP001054837">
    <property type="component" value="Unassembled WGS sequence"/>
</dbReference>
<proteinExistence type="predicted"/>
<comment type="caution">
    <text evidence="2">The sequence shown here is derived from an EMBL/GenBank/DDBJ whole genome shotgun (WGS) entry which is preliminary data.</text>
</comment>
<evidence type="ECO:0000313" key="3">
    <source>
        <dbReference type="Proteomes" id="UP001054837"/>
    </source>
</evidence>
<keyword evidence="3" id="KW-1185">Reference proteome</keyword>
<reference evidence="2 3" key="1">
    <citation type="submission" date="2021-06" db="EMBL/GenBank/DDBJ databases">
        <title>Caerostris darwini draft genome.</title>
        <authorList>
            <person name="Kono N."/>
            <person name="Arakawa K."/>
        </authorList>
    </citation>
    <scope>NUCLEOTIDE SEQUENCE [LARGE SCALE GENOMIC DNA]</scope>
</reference>
<name>A0AAV4PD44_9ARAC</name>
<dbReference type="AlphaFoldDB" id="A0AAV4PD44"/>
<sequence>MFLLDRREPSRRRRPSAQEVSAPQSQEPDRPEPPVRGGGGGLLPAAFPPAPFLPLPEDPGLPVRQEDPHRHLHPAQVQAEARPTQALRLV</sequence>
<feature type="region of interest" description="Disordered" evidence="1">
    <location>
        <begin position="1"/>
        <end position="90"/>
    </location>
</feature>
<accession>A0AAV4PD44</accession>
<feature type="compositionally biased region" description="Pro residues" evidence="1">
    <location>
        <begin position="46"/>
        <end position="59"/>
    </location>
</feature>
<gene>
    <name evidence="2" type="ORF">CDAR_500621</name>
</gene>
<evidence type="ECO:0000256" key="1">
    <source>
        <dbReference type="SAM" id="MobiDB-lite"/>
    </source>
</evidence>
<evidence type="ECO:0000313" key="2">
    <source>
        <dbReference type="EMBL" id="GIX94500.1"/>
    </source>
</evidence>
<organism evidence="2 3">
    <name type="scientific">Caerostris darwini</name>
    <dbReference type="NCBI Taxonomy" id="1538125"/>
    <lineage>
        <taxon>Eukaryota</taxon>
        <taxon>Metazoa</taxon>
        <taxon>Ecdysozoa</taxon>
        <taxon>Arthropoda</taxon>
        <taxon>Chelicerata</taxon>
        <taxon>Arachnida</taxon>
        <taxon>Araneae</taxon>
        <taxon>Araneomorphae</taxon>
        <taxon>Entelegynae</taxon>
        <taxon>Araneoidea</taxon>
        <taxon>Araneidae</taxon>
        <taxon>Caerostris</taxon>
    </lineage>
</organism>
<dbReference type="EMBL" id="BPLQ01002619">
    <property type="protein sequence ID" value="GIX94500.1"/>
    <property type="molecule type" value="Genomic_DNA"/>
</dbReference>